<sequence length="270" mass="31655">MEDGHRPSVEQQRRLNPIMKEVTKKEVIKWLNAGIIFPSSDSNLVSPMQCVPKKGGMTVVENEKNELIPTRTMTGWRVYIDYRRLNKATNKDHFPLLFIDQILDRLAGHEYYYFLDGYSGYNQIVIALDVTRKEFDEIRDQKGTKNEVADHLSWLENHEHVEEGGQINETFPDEQLFYITHDPAPWYADYVNYLVSGVLPPEIQSEAKKRFLHDVNFYYWDELFLYRQCADQLIRKCIPEKKVEQVLYDSYASPYGGHHGGDRTTTKLLQ</sequence>
<gene>
    <name evidence="1" type="primary">LOC107780800</name>
</gene>
<dbReference type="OrthoDB" id="1739755at2759"/>
<organism evidence="1">
    <name type="scientific">Nicotiana tabacum</name>
    <name type="common">Common tobacco</name>
    <dbReference type="NCBI Taxonomy" id="4097"/>
    <lineage>
        <taxon>Eukaryota</taxon>
        <taxon>Viridiplantae</taxon>
        <taxon>Streptophyta</taxon>
        <taxon>Embryophyta</taxon>
        <taxon>Tracheophyta</taxon>
        <taxon>Spermatophyta</taxon>
        <taxon>Magnoliopsida</taxon>
        <taxon>eudicotyledons</taxon>
        <taxon>Gunneridae</taxon>
        <taxon>Pentapetalae</taxon>
        <taxon>asterids</taxon>
        <taxon>lamiids</taxon>
        <taxon>Solanales</taxon>
        <taxon>Solanaceae</taxon>
        <taxon>Nicotianoideae</taxon>
        <taxon>Nicotianeae</taxon>
        <taxon>Nicotiana</taxon>
    </lineage>
</organism>
<dbReference type="RefSeq" id="XP_016456863.1">
    <property type="nucleotide sequence ID" value="XM_016601377.1"/>
</dbReference>
<proteinExistence type="predicted"/>
<reference evidence="1" key="1">
    <citation type="submission" date="2025-08" db="UniProtKB">
        <authorList>
            <consortium name="RefSeq"/>
        </authorList>
    </citation>
    <scope>IDENTIFICATION</scope>
</reference>
<dbReference type="InterPro" id="IPR043502">
    <property type="entry name" value="DNA/RNA_pol_sf"/>
</dbReference>
<evidence type="ECO:0008006" key="2">
    <source>
        <dbReference type="Google" id="ProtNLM"/>
    </source>
</evidence>
<dbReference type="AlphaFoldDB" id="A0A1S3YXL4"/>
<dbReference type="Gene3D" id="3.10.10.10">
    <property type="entry name" value="HIV Type 1 Reverse Transcriptase, subunit A, domain 1"/>
    <property type="match status" value="1"/>
</dbReference>
<dbReference type="InterPro" id="IPR043128">
    <property type="entry name" value="Rev_trsase/Diguanyl_cyclase"/>
</dbReference>
<dbReference type="KEGG" id="nta:107780800"/>
<accession>A0A1S3YXL4</accession>
<dbReference type="Gene3D" id="3.30.70.270">
    <property type="match status" value="1"/>
</dbReference>
<dbReference type="PANTHER" id="PTHR24559:SF429">
    <property type="entry name" value="RNA-DIRECTED DNA POLYMERASE HOMOLOG"/>
    <property type="match status" value="1"/>
</dbReference>
<name>A0A1S3YXL4_TOBAC</name>
<dbReference type="SUPFAM" id="SSF56672">
    <property type="entry name" value="DNA/RNA polymerases"/>
    <property type="match status" value="1"/>
</dbReference>
<dbReference type="PANTHER" id="PTHR24559">
    <property type="entry name" value="TRANSPOSON TY3-I GAG-POL POLYPROTEIN"/>
    <property type="match status" value="1"/>
</dbReference>
<dbReference type="InterPro" id="IPR053134">
    <property type="entry name" value="RNA-dir_DNA_polymerase"/>
</dbReference>
<dbReference type="PaxDb" id="4097-A0A1S3YXL4"/>
<protein>
    <recommendedName>
        <fullName evidence="2">RNA-directed DNA polymerase homolog</fullName>
    </recommendedName>
</protein>
<evidence type="ECO:0000313" key="1">
    <source>
        <dbReference type="RefSeq" id="XP_016456863.1"/>
    </source>
</evidence>